<keyword evidence="4" id="KW-0288">FMN</keyword>
<keyword evidence="5" id="KW-0547">Nucleotide-binding</keyword>
<protein>
    <submittedName>
        <fullName evidence="9">NADPH-dependent FMN reductase ArsH</fullName>
    </submittedName>
</protein>
<keyword evidence="6" id="KW-0521">NADP</keyword>
<dbReference type="PANTHER" id="PTHR43590:SF1">
    <property type="entry name" value="ARSENIC RESISTANCE PROTEIN ARSH (AFU_ORTHOLOGUE AFUA_5G15030)"/>
    <property type="match status" value="1"/>
</dbReference>
<feature type="domain" description="NADPH-dependent FMN reductase-like" evidence="8">
    <location>
        <begin position="114"/>
        <end position="257"/>
    </location>
</feature>
<dbReference type="Proteomes" id="UP001148312">
    <property type="component" value="Unassembled WGS sequence"/>
</dbReference>
<dbReference type="FunFam" id="3.40.50.360:FF:000027">
    <property type="entry name" value="Arsenical resistance protein ArsH"/>
    <property type="match status" value="1"/>
</dbReference>
<dbReference type="Pfam" id="PF03358">
    <property type="entry name" value="FMN_red"/>
    <property type="match status" value="1"/>
</dbReference>
<keyword evidence="3" id="KW-0285">Flavoprotein</keyword>
<evidence type="ECO:0000256" key="6">
    <source>
        <dbReference type="ARBA" id="ARBA00022857"/>
    </source>
</evidence>
<gene>
    <name evidence="9" type="ORF">N7539_004079</name>
</gene>
<dbReference type="NCBIfam" id="TIGR02690">
    <property type="entry name" value="resist_ArsH"/>
    <property type="match status" value="1"/>
</dbReference>
<dbReference type="RefSeq" id="XP_056791222.1">
    <property type="nucleotide sequence ID" value="XM_056933681.1"/>
</dbReference>
<reference evidence="9" key="1">
    <citation type="submission" date="2022-12" db="EMBL/GenBank/DDBJ databases">
        <authorList>
            <person name="Petersen C."/>
        </authorList>
    </citation>
    <scope>NUCLEOTIDE SEQUENCE</scope>
    <source>
        <strain evidence="9">IBT 30728</strain>
    </source>
</reference>
<dbReference type="InterPro" id="IPR014063">
    <property type="entry name" value="Arsenate-R_ArsH"/>
</dbReference>
<keyword evidence="10" id="KW-1185">Reference proteome</keyword>
<dbReference type="AlphaFoldDB" id="A0A9W9XD37"/>
<evidence type="ECO:0000313" key="10">
    <source>
        <dbReference type="Proteomes" id="UP001148312"/>
    </source>
</evidence>
<comment type="caution">
    <text evidence="9">The sequence shown here is derived from an EMBL/GenBank/DDBJ whole genome shotgun (WGS) entry which is preliminary data.</text>
</comment>
<evidence type="ECO:0000313" key="9">
    <source>
        <dbReference type="EMBL" id="KAJ5489189.1"/>
    </source>
</evidence>
<comment type="cofactor">
    <cofactor evidence="1">
        <name>FMN</name>
        <dbReference type="ChEBI" id="CHEBI:58210"/>
    </cofactor>
</comment>
<proteinExistence type="predicted"/>
<evidence type="ECO:0000256" key="1">
    <source>
        <dbReference type="ARBA" id="ARBA00001917"/>
    </source>
</evidence>
<organism evidence="9 10">
    <name type="scientific">Penicillium diatomitis</name>
    <dbReference type="NCBI Taxonomy" id="2819901"/>
    <lineage>
        <taxon>Eukaryota</taxon>
        <taxon>Fungi</taxon>
        <taxon>Dikarya</taxon>
        <taxon>Ascomycota</taxon>
        <taxon>Pezizomycotina</taxon>
        <taxon>Eurotiomycetes</taxon>
        <taxon>Eurotiomycetidae</taxon>
        <taxon>Eurotiales</taxon>
        <taxon>Aspergillaceae</taxon>
        <taxon>Penicillium</taxon>
    </lineage>
</organism>
<evidence type="ECO:0000256" key="2">
    <source>
        <dbReference type="ARBA" id="ARBA00011881"/>
    </source>
</evidence>
<evidence type="ECO:0000256" key="4">
    <source>
        <dbReference type="ARBA" id="ARBA00022643"/>
    </source>
</evidence>
<evidence type="ECO:0000256" key="7">
    <source>
        <dbReference type="ARBA" id="ARBA00023002"/>
    </source>
</evidence>
<dbReference type="GeneID" id="81623930"/>
<evidence type="ECO:0000256" key="5">
    <source>
        <dbReference type="ARBA" id="ARBA00022741"/>
    </source>
</evidence>
<sequence length="329" mass="37639">MPPYLAHVFASTLRLATRSGLSPRRLQCSNLFCTIPQQIPPSAFETLAMHRDSGKPSYRSLTLSSNEDDPEIRKKYRPFILCDDTAEDWINKLELTTTIDMAEEDLRKTNDRLKVLVLYGSLRRRSYSRLVAYEASRILFRLGCDVRVFDPEGLPIKNDSDHGHPKVQELRELSRWSDGHIWVSPEQHGNLTAVFKNQIDWIPLSTGSVRPTQGRTLAIAQVCGGSQSFNAVNSLRILGRWMRMFTIPNQSSIPKAYTHFPDEGQPADQRLISSGNRDRLVDCMEEFVKYTILMRPHIGLFADRFSEREEKRLKEEKAQLRAAGIETCT</sequence>
<dbReference type="InterPro" id="IPR029039">
    <property type="entry name" value="Flavoprotein-like_sf"/>
</dbReference>
<evidence type="ECO:0000256" key="3">
    <source>
        <dbReference type="ARBA" id="ARBA00022630"/>
    </source>
</evidence>
<evidence type="ECO:0000259" key="8">
    <source>
        <dbReference type="Pfam" id="PF03358"/>
    </source>
</evidence>
<dbReference type="Gene3D" id="3.40.50.360">
    <property type="match status" value="1"/>
</dbReference>
<dbReference type="GO" id="GO:0016655">
    <property type="term" value="F:oxidoreductase activity, acting on NAD(P)H, quinone or similar compound as acceptor"/>
    <property type="evidence" value="ECO:0007669"/>
    <property type="project" value="TreeGrafter"/>
</dbReference>
<dbReference type="InterPro" id="IPR005025">
    <property type="entry name" value="FMN_Rdtase-like_dom"/>
</dbReference>
<dbReference type="PANTHER" id="PTHR43590">
    <property type="entry name" value="ARSENIC RESISTANCE PROTEIN ARSH (AFU_ORTHOLOGUE AFUA_5G15030)"/>
    <property type="match status" value="1"/>
</dbReference>
<keyword evidence="7" id="KW-0560">Oxidoreductase</keyword>
<comment type="subunit">
    <text evidence="2">Homotetramer.</text>
</comment>
<name>A0A9W9XD37_9EURO</name>
<reference evidence="9" key="2">
    <citation type="journal article" date="2023" name="IMA Fungus">
        <title>Comparative genomic study of the Penicillium genus elucidates a diverse pangenome and 15 lateral gene transfer events.</title>
        <authorList>
            <person name="Petersen C."/>
            <person name="Sorensen T."/>
            <person name="Nielsen M.R."/>
            <person name="Sondergaard T.E."/>
            <person name="Sorensen J.L."/>
            <person name="Fitzpatrick D.A."/>
            <person name="Frisvad J.C."/>
            <person name="Nielsen K.L."/>
        </authorList>
    </citation>
    <scope>NUCLEOTIDE SEQUENCE</scope>
    <source>
        <strain evidence="9">IBT 30728</strain>
    </source>
</reference>
<dbReference type="GO" id="GO:0000166">
    <property type="term" value="F:nucleotide binding"/>
    <property type="evidence" value="ECO:0007669"/>
    <property type="project" value="UniProtKB-KW"/>
</dbReference>
<dbReference type="SUPFAM" id="SSF52218">
    <property type="entry name" value="Flavoproteins"/>
    <property type="match status" value="1"/>
</dbReference>
<accession>A0A9W9XD37</accession>
<dbReference type="EMBL" id="JAPWDQ010000004">
    <property type="protein sequence ID" value="KAJ5489189.1"/>
    <property type="molecule type" value="Genomic_DNA"/>
</dbReference>